<accession>A0ACB9AGQ1</accession>
<proteinExistence type="predicted"/>
<gene>
    <name evidence="1" type="ORF">L2E82_38485</name>
</gene>
<keyword evidence="2" id="KW-1185">Reference proteome</keyword>
<evidence type="ECO:0000313" key="2">
    <source>
        <dbReference type="Proteomes" id="UP001055811"/>
    </source>
</evidence>
<reference evidence="1 2" key="2">
    <citation type="journal article" date="2022" name="Mol. Ecol. Resour.">
        <title>The genomes of chicory, endive, great burdock and yacon provide insights into Asteraceae paleo-polyploidization history and plant inulin production.</title>
        <authorList>
            <person name="Fan W."/>
            <person name="Wang S."/>
            <person name="Wang H."/>
            <person name="Wang A."/>
            <person name="Jiang F."/>
            <person name="Liu H."/>
            <person name="Zhao H."/>
            <person name="Xu D."/>
            <person name="Zhang Y."/>
        </authorList>
    </citation>
    <scope>NUCLEOTIDE SEQUENCE [LARGE SCALE GENOMIC DNA]</scope>
    <source>
        <strain evidence="2">cv. Punajuju</strain>
        <tissue evidence="1">Leaves</tissue>
    </source>
</reference>
<feature type="non-terminal residue" evidence="1">
    <location>
        <position position="1"/>
    </location>
</feature>
<comment type="caution">
    <text evidence="1">The sequence shown here is derived from an EMBL/GenBank/DDBJ whole genome shotgun (WGS) entry which is preliminary data.</text>
</comment>
<organism evidence="1 2">
    <name type="scientific">Cichorium intybus</name>
    <name type="common">Chicory</name>
    <dbReference type="NCBI Taxonomy" id="13427"/>
    <lineage>
        <taxon>Eukaryota</taxon>
        <taxon>Viridiplantae</taxon>
        <taxon>Streptophyta</taxon>
        <taxon>Embryophyta</taxon>
        <taxon>Tracheophyta</taxon>
        <taxon>Spermatophyta</taxon>
        <taxon>Magnoliopsida</taxon>
        <taxon>eudicotyledons</taxon>
        <taxon>Gunneridae</taxon>
        <taxon>Pentapetalae</taxon>
        <taxon>asterids</taxon>
        <taxon>campanulids</taxon>
        <taxon>Asterales</taxon>
        <taxon>Asteraceae</taxon>
        <taxon>Cichorioideae</taxon>
        <taxon>Cichorieae</taxon>
        <taxon>Cichoriinae</taxon>
        <taxon>Cichorium</taxon>
    </lineage>
</organism>
<reference evidence="2" key="1">
    <citation type="journal article" date="2022" name="Mol. Ecol. Resour.">
        <title>The genomes of chicory, endive, great burdock and yacon provide insights into Asteraceae palaeo-polyploidization history and plant inulin production.</title>
        <authorList>
            <person name="Fan W."/>
            <person name="Wang S."/>
            <person name="Wang H."/>
            <person name="Wang A."/>
            <person name="Jiang F."/>
            <person name="Liu H."/>
            <person name="Zhao H."/>
            <person name="Xu D."/>
            <person name="Zhang Y."/>
        </authorList>
    </citation>
    <scope>NUCLEOTIDE SEQUENCE [LARGE SCALE GENOMIC DNA]</scope>
    <source>
        <strain evidence="2">cv. Punajuju</strain>
    </source>
</reference>
<dbReference type="EMBL" id="CM042015">
    <property type="protein sequence ID" value="KAI3708916.1"/>
    <property type="molecule type" value="Genomic_DNA"/>
</dbReference>
<evidence type="ECO:0000313" key="1">
    <source>
        <dbReference type="EMBL" id="KAI3708916.1"/>
    </source>
</evidence>
<sequence>CQKNLALIFVLFSLLPTTPFIRSPVSIPSTTPHSPVYSSLTFLIDFNHILFWDCLVQASSPTLGSIAGPICSSFHSRLFIS</sequence>
<feature type="non-terminal residue" evidence="1">
    <location>
        <position position="81"/>
    </location>
</feature>
<dbReference type="Proteomes" id="UP001055811">
    <property type="component" value="Linkage Group LG07"/>
</dbReference>
<protein>
    <submittedName>
        <fullName evidence="1">Uncharacterized protein</fullName>
    </submittedName>
</protein>
<name>A0ACB9AGQ1_CICIN</name>